<name>A0ACC1MR48_9HYPO</name>
<dbReference type="Proteomes" id="UP001143910">
    <property type="component" value="Unassembled WGS sequence"/>
</dbReference>
<keyword evidence="2" id="KW-1185">Reference proteome</keyword>
<evidence type="ECO:0000313" key="1">
    <source>
        <dbReference type="EMBL" id="KAJ2969477.1"/>
    </source>
</evidence>
<proteinExistence type="predicted"/>
<comment type="caution">
    <text evidence="1">The sequence shown here is derived from an EMBL/GenBank/DDBJ whole genome shotgun (WGS) entry which is preliminary data.</text>
</comment>
<reference evidence="1" key="1">
    <citation type="submission" date="2022-08" db="EMBL/GenBank/DDBJ databases">
        <title>Genome Sequence of Lecanicillium fungicola.</title>
        <authorList>
            <person name="Buettner E."/>
        </authorList>
    </citation>
    <scope>NUCLEOTIDE SEQUENCE</scope>
    <source>
        <strain evidence="1">Babe33</strain>
    </source>
</reference>
<dbReference type="EMBL" id="JANJQO010001736">
    <property type="protein sequence ID" value="KAJ2969477.1"/>
    <property type="molecule type" value="Genomic_DNA"/>
</dbReference>
<gene>
    <name evidence="1" type="ORF">NQ176_g8640</name>
</gene>
<accession>A0ACC1MR48</accession>
<organism evidence="1 2">
    <name type="scientific">Zarea fungicola</name>
    <dbReference type="NCBI Taxonomy" id="93591"/>
    <lineage>
        <taxon>Eukaryota</taxon>
        <taxon>Fungi</taxon>
        <taxon>Dikarya</taxon>
        <taxon>Ascomycota</taxon>
        <taxon>Pezizomycotina</taxon>
        <taxon>Sordariomycetes</taxon>
        <taxon>Hypocreomycetidae</taxon>
        <taxon>Hypocreales</taxon>
        <taxon>Cordycipitaceae</taxon>
        <taxon>Zarea</taxon>
    </lineage>
</organism>
<protein>
    <submittedName>
        <fullName evidence="1">Uncharacterized protein</fullName>
    </submittedName>
</protein>
<evidence type="ECO:0000313" key="2">
    <source>
        <dbReference type="Proteomes" id="UP001143910"/>
    </source>
</evidence>
<sequence length="276" mass="29833">MPRRRSLQPAGTAAHATADDNALLQGGGVFARQLQMGYTKSLMSNLKDKFQRLEEQMSKKNGGHGRSGSDVSPEEAAKEQATISAAAATVGQPGPGMKPRGYIFTSPWDDRCDFRTGNGGRSVHCYQAAAPNDGGAGGQFAPYNQLLEEQGINLPPRLSATMLSDLRFNLPSTELRVNKSQDDTIGGESKLKGHFAKFLRTTGAHHHDSHAGEDEYDDALTSPFEMNLGGERAGGGNRGNRAKLGKLVIYHEGFKMLDLIVSANVGVWWGAWERSF</sequence>